<dbReference type="Pfam" id="PF02518">
    <property type="entry name" value="HATPase_c"/>
    <property type="match status" value="1"/>
</dbReference>
<dbReference type="Proteomes" id="UP001224516">
    <property type="component" value="Unassembled WGS sequence"/>
</dbReference>
<keyword evidence="6" id="KW-0547">Nucleotide-binding</keyword>
<dbReference type="EMBL" id="MTBD01000036">
    <property type="protein sequence ID" value="PRP69048.1"/>
    <property type="molecule type" value="Genomic_DNA"/>
</dbReference>
<dbReference type="PANTHER" id="PTHR43065">
    <property type="entry name" value="SENSOR HISTIDINE KINASE"/>
    <property type="match status" value="1"/>
</dbReference>
<evidence type="ECO:0000313" key="6">
    <source>
        <dbReference type="EMBL" id="MEJ8674350.1"/>
    </source>
</evidence>
<dbReference type="EMBL" id="JAVFJF020000009">
    <property type="protein sequence ID" value="MEJ8674350.1"/>
    <property type="molecule type" value="Genomic_DNA"/>
</dbReference>
<evidence type="ECO:0000313" key="7">
    <source>
        <dbReference type="EMBL" id="PRP69048.1"/>
    </source>
</evidence>
<dbReference type="EC" id="2.7.13.3" evidence="2"/>
<dbReference type="AlphaFoldDB" id="A0A2S9X008"/>
<feature type="transmembrane region" description="Helical" evidence="4">
    <location>
        <begin position="101"/>
        <end position="118"/>
    </location>
</feature>
<feature type="transmembrane region" description="Helical" evidence="4">
    <location>
        <begin position="51"/>
        <end position="68"/>
    </location>
</feature>
<keyword evidence="9" id="KW-1185">Reference proteome</keyword>
<feature type="transmembrane region" description="Helical" evidence="4">
    <location>
        <begin position="77"/>
        <end position="95"/>
    </location>
</feature>
<dbReference type="Pfam" id="PF00512">
    <property type="entry name" value="HisKA"/>
    <property type="match status" value="1"/>
</dbReference>
<comment type="catalytic activity">
    <reaction evidence="1">
        <text>ATP + protein L-histidine = ADP + protein N-phospho-L-histidine.</text>
        <dbReference type="EC" id="2.7.13.3"/>
    </reaction>
</comment>
<dbReference type="SMART" id="SM00388">
    <property type="entry name" value="HisKA"/>
    <property type="match status" value="1"/>
</dbReference>
<evidence type="ECO:0000313" key="9">
    <source>
        <dbReference type="Proteomes" id="UP001224516"/>
    </source>
</evidence>
<evidence type="ECO:0000256" key="1">
    <source>
        <dbReference type="ARBA" id="ARBA00000085"/>
    </source>
</evidence>
<protein>
    <recommendedName>
        <fullName evidence="2">histidine kinase</fullName>
        <ecNumber evidence="2">2.7.13.3</ecNumber>
    </recommendedName>
</protein>
<evidence type="ECO:0000256" key="2">
    <source>
        <dbReference type="ARBA" id="ARBA00012438"/>
    </source>
</evidence>
<evidence type="ECO:0000256" key="3">
    <source>
        <dbReference type="ARBA" id="ARBA00022553"/>
    </source>
</evidence>
<accession>A0A2S9X008</accession>
<dbReference type="PRINTS" id="PR00344">
    <property type="entry name" value="BCTRLSENSOR"/>
</dbReference>
<dbReference type="CDD" id="cd00082">
    <property type="entry name" value="HisKA"/>
    <property type="match status" value="1"/>
</dbReference>
<comment type="caution">
    <text evidence="7">The sequence shown here is derived from an EMBL/GenBank/DDBJ whole genome shotgun (WGS) entry which is preliminary data.</text>
</comment>
<dbReference type="PANTHER" id="PTHR43065:SF52">
    <property type="entry name" value="SENSOR PROTEIN KINASE PILS"/>
    <property type="match status" value="1"/>
</dbReference>
<dbReference type="Gene3D" id="3.30.565.10">
    <property type="entry name" value="Histidine kinase-like ATPase, C-terminal domain"/>
    <property type="match status" value="1"/>
</dbReference>
<keyword evidence="7" id="KW-0418">Kinase</keyword>
<dbReference type="InterPro" id="IPR003661">
    <property type="entry name" value="HisK_dim/P_dom"/>
</dbReference>
<dbReference type="Gene3D" id="1.10.287.130">
    <property type="match status" value="1"/>
</dbReference>
<dbReference type="Proteomes" id="UP000239469">
    <property type="component" value="Unassembled WGS sequence"/>
</dbReference>
<dbReference type="InterPro" id="IPR005467">
    <property type="entry name" value="His_kinase_dom"/>
</dbReference>
<dbReference type="GO" id="GO:0000155">
    <property type="term" value="F:phosphorelay sensor kinase activity"/>
    <property type="evidence" value="ECO:0007669"/>
    <property type="project" value="InterPro"/>
</dbReference>
<evidence type="ECO:0000256" key="4">
    <source>
        <dbReference type="SAM" id="Phobius"/>
    </source>
</evidence>
<dbReference type="PROSITE" id="PS50109">
    <property type="entry name" value="HIS_KIN"/>
    <property type="match status" value="1"/>
</dbReference>
<name>A0A2S9X008_9NEIS</name>
<keyword evidence="4" id="KW-0812">Transmembrane</keyword>
<organism evidence="7 8">
    <name type="scientific">Chromobacterium amazonense</name>
    <dbReference type="NCBI Taxonomy" id="1382803"/>
    <lineage>
        <taxon>Bacteria</taxon>
        <taxon>Pseudomonadati</taxon>
        <taxon>Pseudomonadota</taxon>
        <taxon>Betaproteobacteria</taxon>
        <taxon>Neisseriales</taxon>
        <taxon>Chromobacteriaceae</taxon>
        <taxon>Chromobacterium</taxon>
    </lineage>
</organism>
<dbReference type="SUPFAM" id="SSF55874">
    <property type="entry name" value="ATPase domain of HSP90 chaperone/DNA topoisomerase II/histidine kinase"/>
    <property type="match status" value="1"/>
</dbReference>
<dbReference type="InterPro" id="IPR003594">
    <property type="entry name" value="HATPase_dom"/>
</dbReference>
<sequence>MKLTAQPQALSPRAALLFVNGFRALLLLVLFSLSLINGDSGHALIEGGPHFYLWSSVYLLLIAIWYLLREGSLGDTLQLTLAIAADIAMMVWLMAMNDGVRGGFGLLLLPYLAAAGLLSTGRYALFYASIATLMLLSYAGFERLLGNASQADLSFSALLSAAGFITAIATWQLGRLARASEALAAQRGGEIANLNHLNELILQSQRDAVAVLDEAGHLHQFNRQAERYFSQLQRGQLMPELLPLVQRWRDNGYPALSTFVQHNVRGRQLVGRLVPVPVPEGQLRGVVLFMRDMADMAEEAKRVKLAALGRLTANIAHEIRNPLSAISHAGDLLAEDETDPARQRLLRIVQDNARRINGMVEDVLTLGRRDRVKTETIDLPSFIAQLLEQFALVQPQSAGAIVCQLPTPCKLAFDRGHLAQVLSNLLANAWRHGSQGRGSVRLEAGTAEHHLILRVIDDGPGVPEAEQSRLFEPFFTTESAGSGLGLYIARELAEANDARLEYTPPGGVFRLICRLAHD</sequence>
<evidence type="ECO:0000259" key="5">
    <source>
        <dbReference type="PROSITE" id="PS50109"/>
    </source>
</evidence>
<keyword evidence="4" id="KW-0472">Membrane</keyword>
<feature type="transmembrane region" description="Helical" evidence="4">
    <location>
        <begin position="125"/>
        <end position="141"/>
    </location>
</feature>
<dbReference type="SUPFAM" id="SSF47384">
    <property type="entry name" value="Homodimeric domain of signal transducing histidine kinase"/>
    <property type="match status" value="1"/>
</dbReference>
<proteinExistence type="predicted"/>
<feature type="transmembrane region" description="Helical" evidence="4">
    <location>
        <begin position="12"/>
        <end position="31"/>
    </location>
</feature>
<feature type="transmembrane region" description="Helical" evidence="4">
    <location>
        <begin position="153"/>
        <end position="171"/>
    </location>
</feature>
<dbReference type="Pfam" id="PF25323">
    <property type="entry name" value="6TM_PilS"/>
    <property type="match status" value="1"/>
</dbReference>
<reference evidence="7 8" key="1">
    <citation type="submission" date="2017-01" db="EMBL/GenBank/DDBJ databases">
        <title>New insights into the genetic diversity of Chromobacterium isolated from tropical freshwater lake.</title>
        <authorList>
            <person name="Santos A.B."/>
            <person name="Nascimento A.M."/>
            <person name="Da Silva P.C."/>
        </authorList>
    </citation>
    <scope>NUCLEOTIDE SEQUENCE [LARGE SCALE GENOMIC DNA]</scope>
    <source>
        <strain evidence="7 8">56AF</strain>
    </source>
</reference>
<feature type="domain" description="Histidine kinase" evidence="5">
    <location>
        <begin position="314"/>
        <end position="518"/>
    </location>
</feature>
<dbReference type="InterPro" id="IPR004358">
    <property type="entry name" value="Sig_transdc_His_kin-like_C"/>
</dbReference>
<dbReference type="Gene3D" id="3.30.450.20">
    <property type="entry name" value="PAS domain"/>
    <property type="match status" value="1"/>
</dbReference>
<keyword evidence="6" id="KW-0067">ATP-binding</keyword>
<gene>
    <name evidence="7" type="ORF">BUE93_20110</name>
    <name evidence="6" type="ORF">QCL97_006400</name>
</gene>
<reference evidence="6 9" key="2">
    <citation type="submission" date="2023-12" db="EMBL/GenBank/DDBJ databases">
        <title>Evaluation and characterization of a potential secondary metabolite violacein from indigenous Chromobacterium amazonense SAM215.</title>
        <authorList>
            <person name="Tarafdar M.R."/>
            <person name="Abedin S.M."/>
            <person name="Atiqua A."/>
            <person name="Saha A."/>
            <person name="Khan S.N."/>
        </authorList>
    </citation>
    <scope>NUCLEOTIDE SEQUENCE [LARGE SCALE GENOMIC DNA]</scope>
    <source>
        <strain evidence="6 9">SAM215</strain>
    </source>
</reference>
<dbReference type="RefSeq" id="WP_189339013.1">
    <property type="nucleotide sequence ID" value="NZ_JAVFJF020000009.1"/>
</dbReference>
<dbReference type="SMART" id="SM00387">
    <property type="entry name" value="HATPase_c"/>
    <property type="match status" value="1"/>
</dbReference>
<keyword evidence="7" id="KW-0808">Transferase</keyword>
<keyword evidence="4" id="KW-1133">Transmembrane helix</keyword>
<dbReference type="InterPro" id="IPR036890">
    <property type="entry name" value="HATPase_C_sf"/>
</dbReference>
<evidence type="ECO:0000313" key="8">
    <source>
        <dbReference type="Proteomes" id="UP000239469"/>
    </source>
</evidence>
<dbReference type="InterPro" id="IPR036097">
    <property type="entry name" value="HisK_dim/P_sf"/>
</dbReference>
<dbReference type="GO" id="GO:0005524">
    <property type="term" value="F:ATP binding"/>
    <property type="evidence" value="ECO:0007669"/>
    <property type="project" value="UniProtKB-KW"/>
</dbReference>
<keyword evidence="3" id="KW-0597">Phosphoprotein</keyword>